<evidence type="ECO:0000313" key="2">
    <source>
        <dbReference type="Proteomes" id="UP000540909"/>
    </source>
</evidence>
<proteinExistence type="predicted"/>
<comment type="caution">
    <text evidence="1">The sequence shown here is derived from an EMBL/GenBank/DDBJ whole genome shotgun (WGS) entry which is preliminary data.</text>
</comment>
<gene>
    <name evidence="1" type="ORF">GGD57_002129</name>
</gene>
<dbReference type="EMBL" id="JACIFY010000006">
    <property type="protein sequence ID" value="MBB4235561.1"/>
    <property type="molecule type" value="Genomic_DNA"/>
</dbReference>
<dbReference type="RefSeq" id="WP_184469419.1">
    <property type="nucleotide sequence ID" value="NZ_JACIFY010000006.1"/>
</dbReference>
<sequence length="53" mass="5623">MATALMSSQVAARTGNFAARAGVDYEQFNEVLLVETESADAGSRSGQICRLDN</sequence>
<dbReference type="Proteomes" id="UP000540909">
    <property type="component" value="Unassembled WGS sequence"/>
</dbReference>
<dbReference type="AlphaFoldDB" id="A0A7W6R2D1"/>
<organism evidence="1 2">
    <name type="scientific">Rhizobium esperanzae</name>
    <dbReference type="NCBI Taxonomy" id="1967781"/>
    <lineage>
        <taxon>Bacteria</taxon>
        <taxon>Pseudomonadati</taxon>
        <taxon>Pseudomonadota</taxon>
        <taxon>Alphaproteobacteria</taxon>
        <taxon>Hyphomicrobiales</taxon>
        <taxon>Rhizobiaceae</taxon>
        <taxon>Rhizobium/Agrobacterium group</taxon>
        <taxon>Rhizobium</taxon>
    </lineage>
</organism>
<reference evidence="1 2" key="1">
    <citation type="submission" date="2020-08" db="EMBL/GenBank/DDBJ databases">
        <title>Genomic Encyclopedia of Type Strains, Phase IV (KMG-V): Genome sequencing to study the core and pangenomes of soil and plant-associated prokaryotes.</title>
        <authorList>
            <person name="Whitman W."/>
        </authorList>
    </citation>
    <scope>NUCLEOTIDE SEQUENCE [LARGE SCALE GENOMIC DNA]</scope>
    <source>
        <strain evidence="1 2">SEMIA 4089</strain>
    </source>
</reference>
<accession>A0A7W6R2D1</accession>
<evidence type="ECO:0000313" key="1">
    <source>
        <dbReference type="EMBL" id="MBB4235561.1"/>
    </source>
</evidence>
<protein>
    <submittedName>
        <fullName evidence="1">Uncharacterized protein</fullName>
    </submittedName>
</protein>
<name>A0A7W6R2D1_9HYPH</name>